<dbReference type="PIRSF" id="PIRSF015582">
    <property type="entry name" value="Cit_lyase_B"/>
    <property type="match status" value="1"/>
</dbReference>
<evidence type="ECO:0000313" key="8">
    <source>
        <dbReference type="Proteomes" id="UP000316425"/>
    </source>
</evidence>
<feature type="binding site" evidence="5">
    <location>
        <position position="139"/>
    </location>
    <ligand>
        <name>Mg(2+)</name>
        <dbReference type="ChEBI" id="CHEBI:18420"/>
    </ligand>
</feature>
<keyword evidence="8" id="KW-1185">Reference proteome</keyword>
<dbReference type="InterPro" id="IPR040442">
    <property type="entry name" value="Pyrv_kinase-like_dom_sf"/>
</dbReference>
<proteinExistence type="predicted"/>
<keyword evidence="2 5" id="KW-0479">Metal-binding</keyword>
<protein>
    <submittedName>
        <fullName evidence="7">CoA ester lyase</fullName>
    </submittedName>
</protein>
<dbReference type="InterPro" id="IPR011206">
    <property type="entry name" value="Citrate_lyase_beta/mcl1/mcl2"/>
</dbReference>
<keyword evidence="7" id="KW-0456">Lyase</keyword>
<evidence type="ECO:0000256" key="3">
    <source>
        <dbReference type="ARBA" id="ARBA00022842"/>
    </source>
</evidence>
<feature type="binding site" evidence="4">
    <location>
        <position position="113"/>
    </location>
    <ligand>
        <name>substrate</name>
    </ligand>
</feature>
<feature type="domain" description="HpcH/HpaI aldolase/citrate lyase" evidence="6">
    <location>
        <begin position="4"/>
        <end position="205"/>
    </location>
</feature>
<dbReference type="EMBL" id="VMHE01000008">
    <property type="protein sequence ID" value="TSJ65644.1"/>
    <property type="molecule type" value="Genomic_DNA"/>
</dbReference>
<comment type="caution">
    <text evidence="7">The sequence shown here is derived from an EMBL/GenBank/DDBJ whole genome shotgun (WGS) entry which is preliminary data.</text>
</comment>
<dbReference type="PANTHER" id="PTHR32308">
    <property type="entry name" value="LYASE BETA SUBUNIT, PUTATIVE (AFU_ORTHOLOGUE AFUA_4G13030)-RELATED"/>
    <property type="match status" value="1"/>
</dbReference>
<reference evidence="7 8" key="1">
    <citation type="submission" date="2019-07" db="EMBL/GenBank/DDBJ databases">
        <title>Allobacillus sp. nov. SKP isolated from shrimp paste of Euphausiacea.</title>
        <authorList>
            <person name="Kanchanasin P."/>
            <person name="Tanasupawat S."/>
            <person name="Shi W."/>
            <person name="Wu L."/>
            <person name="Ma J."/>
        </authorList>
    </citation>
    <scope>NUCLEOTIDE SEQUENCE [LARGE SCALE GENOMIC DNA]</scope>
    <source>
        <strain evidence="7 8">SKP4-8</strain>
    </source>
</reference>
<evidence type="ECO:0000256" key="2">
    <source>
        <dbReference type="ARBA" id="ARBA00022723"/>
    </source>
</evidence>
<keyword evidence="3 5" id="KW-0460">Magnesium</keyword>
<gene>
    <name evidence="7" type="ORF">FPQ13_06215</name>
</gene>
<accession>A0A556PMM9</accession>
<organism evidence="7 8">
    <name type="scientific">Allobacillus salarius</name>
    <dbReference type="NCBI Taxonomy" id="1955272"/>
    <lineage>
        <taxon>Bacteria</taxon>
        <taxon>Bacillati</taxon>
        <taxon>Bacillota</taxon>
        <taxon>Bacilli</taxon>
        <taxon>Bacillales</taxon>
        <taxon>Bacillaceae</taxon>
        <taxon>Allobacillus</taxon>
    </lineage>
</organism>
<dbReference type="InterPro" id="IPR005000">
    <property type="entry name" value="Aldolase/citrate-lyase_domain"/>
</dbReference>
<name>A0A556PMM9_9BACI</name>
<comment type="cofactor">
    <cofactor evidence="1">
        <name>Mg(2+)</name>
        <dbReference type="ChEBI" id="CHEBI:18420"/>
    </cofactor>
</comment>
<evidence type="ECO:0000256" key="5">
    <source>
        <dbReference type="PIRSR" id="PIRSR015582-2"/>
    </source>
</evidence>
<dbReference type="OrthoDB" id="9786940at2"/>
<dbReference type="Pfam" id="PF03328">
    <property type="entry name" value="HpcH_HpaI"/>
    <property type="match status" value="1"/>
</dbReference>
<evidence type="ECO:0000259" key="6">
    <source>
        <dbReference type="Pfam" id="PF03328"/>
    </source>
</evidence>
<dbReference type="GO" id="GO:0016829">
    <property type="term" value="F:lyase activity"/>
    <property type="evidence" value="ECO:0007669"/>
    <property type="project" value="UniProtKB-KW"/>
</dbReference>
<dbReference type="Gene3D" id="3.20.20.60">
    <property type="entry name" value="Phosphoenolpyruvate-binding domains"/>
    <property type="match status" value="1"/>
</dbReference>
<evidence type="ECO:0000313" key="7">
    <source>
        <dbReference type="EMBL" id="TSJ65644.1"/>
    </source>
</evidence>
<dbReference type="RefSeq" id="WP_144088469.1">
    <property type="nucleotide sequence ID" value="NZ_VMHE01000008.1"/>
</dbReference>
<dbReference type="InterPro" id="IPR015813">
    <property type="entry name" value="Pyrv/PenolPyrv_kinase-like_dom"/>
</dbReference>
<dbReference type="GO" id="GO:0006107">
    <property type="term" value="P:oxaloacetate metabolic process"/>
    <property type="evidence" value="ECO:0007669"/>
    <property type="project" value="TreeGrafter"/>
</dbReference>
<dbReference type="Proteomes" id="UP000316425">
    <property type="component" value="Unassembled WGS sequence"/>
</dbReference>
<feature type="binding site" evidence="4">
    <location>
        <position position="63"/>
    </location>
    <ligand>
        <name>substrate</name>
    </ligand>
</feature>
<sequence>MLYRNLLFVPAEEKFLKKIKDINADGFVIDLEDSILNDSKSEALDLTTQFLSNNTNNSNIFVRLNKQTYVNEIAQLQKFNCRGYMIPKVENSNIINHVSSLIDKNQKIIALIETPLGVMNLQNISPDDKLAFIAFGAEDYVSLLNTEASQESLMYPKSKVAAYAHAYNLQALDSISLNYTDNEFLLKEASISKSFGFTGKLAIHPNQIQIINQVFTNINKEFYKKIIEEFEKTEKGVAVIDGKVYEKPHIERFKRIINNW</sequence>
<dbReference type="SUPFAM" id="SSF51621">
    <property type="entry name" value="Phosphoenolpyruvate/pyruvate domain"/>
    <property type="match status" value="1"/>
</dbReference>
<feature type="binding site" evidence="5">
    <location>
        <position position="113"/>
    </location>
    <ligand>
        <name>Mg(2+)</name>
        <dbReference type="ChEBI" id="CHEBI:18420"/>
    </ligand>
</feature>
<evidence type="ECO:0000256" key="1">
    <source>
        <dbReference type="ARBA" id="ARBA00001946"/>
    </source>
</evidence>
<evidence type="ECO:0000256" key="4">
    <source>
        <dbReference type="PIRSR" id="PIRSR015582-1"/>
    </source>
</evidence>
<dbReference type="GO" id="GO:0000287">
    <property type="term" value="F:magnesium ion binding"/>
    <property type="evidence" value="ECO:0007669"/>
    <property type="project" value="TreeGrafter"/>
</dbReference>
<dbReference type="PANTHER" id="PTHR32308:SF0">
    <property type="entry name" value="HPCH_HPAI ALDOLASE_CITRATE LYASE DOMAIN-CONTAINING PROTEIN"/>
    <property type="match status" value="1"/>
</dbReference>
<dbReference type="AlphaFoldDB" id="A0A556PMM9"/>